<feature type="domain" description="Thioredoxin" evidence="5">
    <location>
        <begin position="684"/>
        <end position="848"/>
    </location>
</feature>
<evidence type="ECO:0000313" key="7">
    <source>
        <dbReference type="Proteomes" id="UP000293925"/>
    </source>
</evidence>
<dbReference type="InterPro" id="IPR012336">
    <property type="entry name" value="Thioredoxin-like_fold"/>
</dbReference>
<name>A0A4R0PV41_9SPHI</name>
<evidence type="ECO:0000256" key="4">
    <source>
        <dbReference type="ARBA" id="ARBA00023284"/>
    </source>
</evidence>
<dbReference type="InterPro" id="IPR013766">
    <property type="entry name" value="Thioredoxin_domain"/>
</dbReference>
<sequence>MKNLAHLFTLIFFFYLIPAQAKPIVPKNLHGFWSYKAAKVGNWNGTLIGDNYVEYNYRMYMVDSVKNSNGITKLWLNTRGKDLLTLEIKAPAYGKALLKFNRWEKEISCAWNASDPDIKVYSKYEIPSYYFGKWVSTPSHSDFYITTKHKMLYQNKEWDIAWAGNYMDKEDRFLLKDKDSCRMVYVHKLVKALKLNSLEGLKIYVPIAKNPLVYQFLGNWINDETNAWQYGFFEDFAIYNQKVYPYKSIEKNGKSLKITLLKDGKEKNIQFTAKNDSVAQLVDDQGIINVYLLKKEFKANTTKDATSFKDSHFARVDTAVITGYLRNPTSNKPFSVGFTDHLKDEQVNYYGDLDSNGFFTLKIPLLNTTQVFLDWERNGVIDVIEPGEHYFYFEDSSTEVRSTMGDNSGFHNELLNYRYYGPYSRTSESDYNARRNADLLSFLAISKKEHQQAITYLNKHLVKDPNASNRFKYFVSEGYKYKMGFDLMQKRFTLKQGKFPEPFINFVNDSLYKNNPPKPFTLVRDFSSFKRDYFAYLVSNEGSSVKWDDVLAEMVYLKQINLSFKEKEALLAEIELNEIGSTKDSLKYLRLLKGFSPEKRKLADSVRRVYKEQIIDRAGQKLAFKVFDKELRVAKDIENEDLRESIIAGRFYKYLEGKHSAMPDTVFARFMGNLKNDFYRSEIEKLQLTYQNMSKVDVEYKESLKRTDHLKDAKNADSLFAELIKPYKGKVIYVDFWGTWCAPCKGEMPFVKPVKEALKGKDVVFMYFANNSPEEGWKNVIKEYELSSENAVHYRLPEMQQNMIETRFSINSFPTYILIDKEGNVNTMKAPRPSDKEQLVIAVNTLLTK</sequence>
<dbReference type="GO" id="GO:0030313">
    <property type="term" value="C:cell envelope"/>
    <property type="evidence" value="ECO:0007669"/>
    <property type="project" value="UniProtKB-SubCell"/>
</dbReference>
<accession>A0A4R0PV41</accession>
<organism evidence="6 7">
    <name type="scientific">Pedobacter psychrodurus</name>
    <dbReference type="NCBI Taxonomy" id="2530456"/>
    <lineage>
        <taxon>Bacteria</taxon>
        <taxon>Pseudomonadati</taxon>
        <taxon>Bacteroidota</taxon>
        <taxon>Sphingobacteriia</taxon>
        <taxon>Sphingobacteriales</taxon>
        <taxon>Sphingobacteriaceae</taxon>
        <taxon>Pedobacter</taxon>
    </lineage>
</organism>
<comment type="caution">
    <text evidence="6">The sequence shown here is derived from an EMBL/GenBank/DDBJ whole genome shotgun (WGS) entry which is preliminary data.</text>
</comment>
<dbReference type="PANTHER" id="PTHR42852">
    <property type="entry name" value="THIOL:DISULFIDE INTERCHANGE PROTEIN DSBE"/>
    <property type="match status" value="1"/>
</dbReference>
<dbReference type="GO" id="GO:0017004">
    <property type="term" value="P:cytochrome complex assembly"/>
    <property type="evidence" value="ECO:0007669"/>
    <property type="project" value="UniProtKB-KW"/>
</dbReference>
<dbReference type="AlphaFoldDB" id="A0A4R0PV41"/>
<evidence type="ECO:0000259" key="5">
    <source>
        <dbReference type="PROSITE" id="PS51352"/>
    </source>
</evidence>
<dbReference type="SUPFAM" id="SSF52833">
    <property type="entry name" value="Thioredoxin-like"/>
    <property type="match status" value="1"/>
</dbReference>
<keyword evidence="4" id="KW-0676">Redox-active center</keyword>
<evidence type="ECO:0000256" key="3">
    <source>
        <dbReference type="ARBA" id="ARBA00023157"/>
    </source>
</evidence>
<dbReference type="CDD" id="cd02966">
    <property type="entry name" value="TlpA_like_family"/>
    <property type="match status" value="1"/>
</dbReference>
<keyword evidence="2" id="KW-0201">Cytochrome c-type biogenesis</keyword>
<evidence type="ECO:0000256" key="1">
    <source>
        <dbReference type="ARBA" id="ARBA00004196"/>
    </source>
</evidence>
<dbReference type="InterPro" id="IPR036249">
    <property type="entry name" value="Thioredoxin-like_sf"/>
</dbReference>
<reference evidence="6 7" key="1">
    <citation type="submission" date="2019-02" db="EMBL/GenBank/DDBJ databases">
        <title>Pedobacter sp. RP-3-21 sp. nov., isolated from Arctic soil.</title>
        <authorList>
            <person name="Dahal R.H."/>
        </authorList>
    </citation>
    <scope>NUCLEOTIDE SEQUENCE [LARGE SCALE GENOMIC DNA]</scope>
    <source>
        <strain evidence="6 7">RP-3-21</strain>
    </source>
</reference>
<dbReference type="Pfam" id="PF13905">
    <property type="entry name" value="Thioredoxin_8"/>
    <property type="match status" value="1"/>
</dbReference>
<dbReference type="OrthoDB" id="1120316at2"/>
<evidence type="ECO:0000313" key="6">
    <source>
        <dbReference type="EMBL" id="TCD21060.1"/>
    </source>
</evidence>
<dbReference type="PROSITE" id="PS51352">
    <property type="entry name" value="THIOREDOXIN_2"/>
    <property type="match status" value="1"/>
</dbReference>
<evidence type="ECO:0000256" key="2">
    <source>
        <dbReference type="ARBA" id="ARBA00022748"/>
    </source>
</evidence>
<comment type="subcellular location">
    <subcellularLocation>
        <location evidence="1">Cell envelope</location>
    </subcellularLocation>
</comment>
<keyword evidence="7" id="KW-1185">Reference proteome</keyword>
<protein>
    <submittedName>
        <fullName evidence="6">TlpA family protein disulfide reductase</fullName>
    </submittedName>
</protein>
<dbReference type="RefSeq" id="WP_131532951.1">
    <property type="nucleotide sequence ID" value="NZ_SJSO01000019.1"/>
</dbReference>
<dbReference type="InterPro" id="IPR050553">
    <property type="entry name" value="Thioredoxin_ResA/DsbE_sf"/>
</dbReference>
<gene>
    <name evidence="6" type="ORF">EZ456_19195</name>
</gene>
<proteinExistence type="predicted"/>
<dbReference type="PANTHER" id="PTHR42852:SF6">
    <property type="entry name" value="THIOL:DISULFIDE INTERCHANGE PROTEIN DSBE"/>
    <property type="match status" value="1"/>
</dbReference>
<keyword evidence="3" id="KW-1015">Disulfide bond</keyword>
<dbReference type="Gene3D" id="3.40.30.10">
    <property type="entry name" value="Glutaredoxin"/>
    <property type="match status" value="1"/>
</dbReference>
<dbReference type="EMBL" id="SJSO01000019">
    <property type="protein sequence ID" value="TCD21060.1"/>
    <property type="molecule type" value="Genomic_DNA"/>
</dbReference>
<dbReference type="Proteomes" id="UP000293925">
    <property type="component" value="Unassembled WGS sequence"/>
</dbReference>